<dbReference type="PANTHER" id="PTHR39490">
    <property type="entry name" value="ARRESTIN DOMAIN-CONTAINING PROTEIN D"/>
    <property type="match status" value="1"/>
</dbReference>
<protein>
    <recommendedName>
        <fullName evidence="4">FYVE zinc finger domain-containing protein</fullName>
    </recommendedName>
</protein>
<dbReference type="EMBL" id="JAODUP010000021">
    <property type="protein sequence ID" value="KAK2168056.1"/>
    <property type="molecule type" value="Genomic_DNA"/>
</dbReference>
<keyword evidence="1" id="KW-0479">Metal-binding</keyword>
<keyword evidence="2" id="KW-0863">Zinc-finger</keyword>
<proteinExistence type="predicted"/>
<dbReference type="PANTHER" id="PTHR39490:SF8">
    <property type="entry name" value="ZINC FINGER FYVE DOMAIN-CONTAINING PROTEIN 21"/>
    <property type="match status" value="1"/>
</dbReference>
<dbReference type="Proteomes" id="UP001208570">
    <property type="component" value="Unassembled WGS sequence"/>
</dbReference>
<feature type="domain" description="FYVE zinc finger" evidence="4">
    <location>
        <begin position="84"/>
        <end position="117"/>
    </location>
</feature>
<accession>A0AAD9NH41</accession>
<dbReference type="GO" id="GO:0008270">
    <property type="term" value="F:zinc ion binding"/>
    <property type="evidence" value="ECO:0007669"/>
    <property type="project" value="UniProtKB-KW"/>
</dbReference>
<evidence type="ECO:0000256" key="1">
    <source>
        <dbReference type="ARBA" id="ARBA00022723"/>
    </source>
</evidence>
<dbReference type="InterPro" id="IPR052113">
    <property type="entry name" value="FYVE-type_Zinc_Finger"/>
</dbReference>
<dbReference type="Pfam" id="PF01363">
    <property type="entry name" value="FYVE"/>
    <property type="match status" value="1"/>
</dbReference>
<dbReference type="SUPFAM" id="SSF57903">
    <property type="entry name" value="FYVE/PHD zinc finger"/>
    <property type="match status" value="1"/>
</dbReference>
<dbReference type="InterPro" id="IPR013083">
    <property type="entry name" value="Znf_RING/FYVE/PHD"/>
</dbReference>
<keyword evidence="6" id="KW-1185">Reference proteome</keyword>
<sequence>MSTDQGRVRIRAAEHLESAGFPTDLTMVIKGQKGVISLLFSDSQKKEEWEEAILNAIEIKLNKQQETAQEVLDVSDGAFESAPQWVNDDATSSCMICDVRFKSLVKRRHHCRGCGLIYRRIDSN</sequence>
<reference evidence="5" key="1">
    <citation type="journal article" date="2023" name="Mol. Biol. Evol.">
        <title>Third-Generation Sequencing Reveals the Adaptive Role of the Epigenome in Three Deep-Sea Polychaetes.</title>
        <authorList>
            <person name="Perez M."/>
            <person name="Aroh O."/>
            <person name="Sun Y."/>
            <person name="Lan Y."/>
            <person name="Juniper S.K."/>
            <person name="Young C.R."/>
            <person name="Angers B."/>
            <person name="Qian P.Y."/>
        </authorList>
    </citation>
    <scope>NUCLEOTIDE SEQUENCE</scope>
    <source>
        <strain evidence="5">P08H-3</strain>
    </source>
</reference>
<dbReference type="InterPro" id="IPR000306">
    <property type="entry name" value="Znf_FYVE"/>
</dbReference>
<evidence type="ECO:0000313" key="5">
    <source>
        <dbReference type="EMBL" id="KAK2168056.1"/>
    </source>
</evidence>
<evidence type="ECO:0000313" key="6">
    <source>
        <dbReference type="Proteomes" id="UP001208570"/>
    </source>
</evidence>
<name>A0AAD9NH41_9ANNE</name>
<dbReference type="AlphaFoldDB" id="A0AAD9NH41"/>
<evidence type="ECO:0000256" key="2">
    <source>
        <dbReference type="ARBA" id="ARBA00022771"/>
    </source>
</evidence>
<dbReference type="Gene3D" id="3.30.40.10">
    <property type="entry name" value="Zinc/RING finger domain, C3HC4 (zinc finger)"/>
    <property type="match status" value="1"/>
</dbReference>
<comment type="caution">
    <text evidence="5">The sequence shown here is derived from an EMBL/GenBank/DDBJ whole genome shotgun (WGS) entry which is preliminary data.</text>
</comment>
<gene>
    <name evidence="5" type="ORF">LSH36_21g11014</name>
</gene>
<evidence type="ECO:0000259" key="4">
    <source>
        <dbReference type="Pfam" id="PF01363"/>
    </source>
</evidence>
<evidence type="ECO:0000256" key="3">
    <source>
        <dbReference type="ARBA" id="ARBA00022833"/>
    </source>
</evidence>
<dbReference type="InterPro" id="IPR011011">
    <property type="entry name" value="Znf_FYVE_PHD"/>
</dbReference>
<keyword evidence="3" id="KW-0862">Zinc</keyword>
<organism evidence="5 6">
    <name type="scientific">Paralvinella palmiformis</name>
    <dbReference type="NCBI Taxonomy" id="53620"/>
    <lineage>
        <taxon>Eukaryota</taxon>
        <taxon>Metazoa</taxon>
        <taxon>Spiralia</taxon>
        <taxon>Lophotrochozoa</taxon>
        <taxon>Annelida</taxon>
        <taxon>Polychaeta</taxon>
        <taxon>Sedentaria</taxon>
        <taxon>Canalipalpata</taxon>
        <taxon>Terebellida</taxon>
        <taxon>Terebelliformia</taxon>
        <taxon>Alvinellidae</taxon>
        <taxon>Paralvinella</taxon>
    </lineage>
</organism>